<dbReference type="Pfam" id="PF13472">
    <property type="entry name" value="Lipase_GDSL_2"/>
    <property type="match status" value="1"/>
</dbReference>
<evidence type="ECO:0000256" key="1">
    <source>
        <dbReference type="SAM" id="MobiDB-lite"/>
    </source>
</evidence>
<evidence type="ECO:0000313" key="5">
    <source>
        <dbReference type="EMBL" id="CAE0689802.1"/>
    </source>
</evidence>
<accession>A0A7S3ZPI0</accession>
<feature type="compositionally biased region" description="Polar residues" evidence="1">
    <location>
        <begin position="501"/>
        <end position="513"/>
    </location>
</feature>
<feature type="compositionally biased region" description="Pro residues" evidence="1">
    <location>
        <begin position="267"/>
        <end position="316"/>
    </location>
</feature>
<dbReference type="GO" id="GO:0004622">
    <property type="term" value="F:phosphatidylcholine lysophospholipase activity"/>
    <property type="evidence" value="ECO:0007669"/>
    <property type="project" value="TreeGrafter"/>
</dbReference>
<dbReference type="InterPro" id="IPR036514">
    <property type="entry name" value="SGNH_hydro_sf"/>
</dbReference>
<feature type="compositionally biased region" description="Pro residues" evidence="1">
    <location>
        <begin position="539"/>
        <end position="550"/>
    </location>
</feature>
<keyword evidence="2" id="KW-1133">Transmembrane helix</keyword>
<dbReference type="CDD" id="cd00229">
    <property type="entry name" value="SGNH_hydrolase"/>
    <property type="match status" value="1"/>
</dbReference>
<feature type="compositionally biased region" description="Low complexity" evidence="1">
    <location>
        <begin position="601"/>
        <end position="611"/>
    </location>
</feature>
<name>A0A7S3ZPI0_9STRA</name>
<evidence type="ECO:0000259" key="4">
    <source>
        <dbReference type="Pfam" id="PF13472"/>
    </source>
</evidence>
<reference evidence="6" key="2">
    <citation type="submission" date="2021-11" db="EMBL/GenBank/DDBJ databases">
        <authorList>
            <consortium name="Genoscope - CEA"/>
            <person name="William W."/>
        </authorList>
    </citation>
    <scope>NUCLEOTIDE SEQUENCE</scope>
</reference>
<dbReference type="Proteomes" id="UP000789595">
    <property type="component" value="Unassembled WGS sequence"/>
</dbReference>
<dbReference type="InterPro" id="IPR013830">
    <property type="entry name" value="SGNH_hydro"/>
</dbReference>
<evidence type="ECO:0000256" key="2">
    <source>
        <dbReference type="SAM" id="Phobius"/>
    </source>
</evidence>
<dbReference type="PANTHER" id="PTHR30383:SF5">
    <property type="entry name" value="SGNH HYDROLASE-TYPE ESTERASE DOMAIN-CONTAINING PROTEIN"/>
    <property type="match status" value="1"/>
</dbReference>
<gene>
    <name evidence="5" type="ORF">PCAL00307_LOCUS5237</name>
    <name evidence="6" type="ORF">PECAL_4P18870</name>
</gene>
<organism evidence="5">
    <name type="scientific">Pelagomonas calceolata</name>
    <dbReference type="NCBI Taxonomy" id="35677"/>
    <lineage>
        <taxon>Eukaryota</taxon>
        <taxon>Sar</taxon>
        <taxon>Stramenopiles</taxon>
        <taxon>Ochrophyta</taxon>
        <taxon>Pelagophyceae</taxon>
        <taxon>Pelagomonadales</taxon>
        <taxon>Pelagomonadaceae</taxon>
        <taxon>Pelagomonas</taxon>
    </lineage>
</organism>
<feature type="compositionally biased region" description="Polar residues" evidence="1">
    <location>
        <begin position="558"/>
        <end position="576"/>
    </location>
</feature>
<feature type="region of interest" description="Disordered" evidence="1">
    <location>
        <begin position="245"/>
        <end position="327"/>
    </location>
</feature>
<feature type="compositionally biased region" description="Low complexity" evidence="1">
    <location>
        <begin position="520"/>
        <end position="538"/>
    </location>
</feature>
<feature type="compositionally biased region" description="Pro residues" evidence="1">
    <location>
        <begin position="612"/>
        <end position="626"/>
    </location>
</feature>
<feature type="signal peptide" evidence="3">
    <location>
        <begin position="1"/>
        <end position="32"/>
    </location>
</feature>
<keyword evidence="2" id="KW-0812">Transmembrane</keyword>
<dbReference type="EMBL" id="HBIW01006307">
    <property type="protein sequence ID" value="CAE0689802.1"/>
    <property type="molecule type" value="Transcribed_RNA"/>
</dbReference>
<dbReference type="InterPro" id="IPR051532">
    <property type="entry name" value="Ester_Hydrolysis_Enzymes"/>
</dbReference>
<keyword evidence="7" id="KW-1185">Reference proteome</keyword>
<feature type="chain" id="PRO_5035593888" description="SGNH hydrolase-type esterase domain-containing protein" evidence="3">
    <location>
        <begin position="33"/>
        <end position="643"/>
    </location>
</feature>
<keyword evidence="2" id="KW-0472">Membrane</keyword>
<dbReference type="Gene3D" id="3.40.50.1110">
    <property type="entry name" value="SGNH hydrolase"/>
    <property type="match status" value="1"/>
</dbReference>
<keyword evidence="3" id="KW-0732">Signal</keyword>
<sequence length="643" mass="69134">MATRVSATAPTSCRRRWWPRALLMIAAAAAQCDYNDDSCIVIVACGDSITRGGHGTKGWDWPELVQDELGDNYLVINRGVSGSTLTDFTDRAWIDTSHGEEALEDSRKANAFVVALGTNDAKSGGDEPIWPLLGPHEFADAYEHVLDELRDAADEEPIMFVATPIPQSEDSGKWPDVDILNVEMPPIIEGIAHDNDAILIDAHLADFYDANGDVDPQFYDDSVHPNDAGYKLIASAVADAIRQQFPAPSPRPTHKPSYAPTVRPSSRPSPRPTFIPSPAPTPRPTTPAPSPAPSFRPTQKPSPAPSSIPTAAPTPVPRASSNKQDEPVSAAGAAVGTVLGAFVLVGSYVLVQGVRKLRRKKERVQGATDSPPPPPSFSPPGDEKGLLSSPDNWWRKRLAGGTSRYEHSDDDVRITVDFGGRRVPVANARSNSPAGFGKWFRPLSPRRFLWKNSFDASEAACPTPDGEEVKEEYPDDRVKRPTPRRPLGEASDVFAIEMSPRSHSPTPTDSSFAESLGESDVVVVALDVDSQSARSESPPLEPSPATPPTSPLQKLMKSVSNSMLGKNSWAKTQASPAAQRARRRAWSETDDFSRGTPSPPASDDVSSEASSVPPPPAAPSPQPPFGSPARFPQPIFADDSDDL</sequence>
<dbReference type="SUPFAM" id="SSF52266">
    <property type="entry name" value="SGNH hydrolase"/>
    <property type="match status" value="1"/>
</dbReference>
<evidence type="ECO:0000313" key="7">
    <source>
        <dbReference type="Proteomes" id="UP000789595"/>
    </source>
</evidence>
<evidence type="ECO:0000256" key="3">
    <source>
        <dbReference type="SAM" id="SignalP"/>
    </source>
</evidence>
<proteinExistence type="predicted"/>
<feature type="region of interest" description="Disordered" evidence="1">
    <location>
        <begin position="456"/>
        <end position="643"/>
    </location>
</feature>
<dbReference type="AlphaFoldDB" id="A0A7S3ZPI0"/>
<evidence type="ECO:0000313" key="6">
    <source>
        <dbReference type="EMBL" id="CAH0374591.1"/>
    </source>
</evidence>
<dbReference type="EMBL" id="CAKKNE010000004">
    <property type="protein sequence ID" value="CAH0374591.1"/>
    <property type="molecule type" value="Genomic_DNA"/>
</dbReference>
<dbReference type="PANTHER" id="PTHR30383">
    <property type="entry name" value="THIOESTERASE 1/PROTEASE 1/LYSOPHOSPHOLIPASE L1"/>
    <property type="match status" value="1"/>
</dbReference>
<reference evidence="5" key="1">
    <citation type="submission" date="2021-01" db="EMBL/GenBank/DDBJ databases">
        <authorList>
            <person name="Corre E."/>
            <person name="Pelletier E."/>
            <person name="Niang G."/>
            <person name="Scheremetjew M."/>
            <person name="Finn R."/>
            <person name="Kale V."/>
            <person name="Holt S."/>
            <person name="Cochrane G."/>
            <person name="Meng A."/>
            <person name="Brown T."/>
            <person name="Cohen L."/>
        </authorList>
    </citation>
    <scope>NUCLEOTIDE SEQUENCE</scope>
    <source>
        <strain evidence="5">CCMP1756</strain>
    </source>
</reference>
<dbReference type="OrthoDB" id="2119228at2759"/>
<feature type="region of interest" description="Disordered" evidence="1">
    <location>
        <begin position="357"/>
        <end position="391"/>
    </location>
</feature>
<feature type="domain" description="SGNH hydrolase-type esterase" evidence="4">
    <location>
        <begin position="45"/>
        <end position="232"/>
    </location>
</feature>
<protein>
    <recommendedName>
        <fullName evidence="4">SGNH hydrolase-type esterase domain-containing protein</fullName>
    </recommendedName>
</protein>
<feature type="transmembrane region" description="Helical" evidence="2">
    <location>
        <begin position="330"/>
        <end position="351"/>
    </location>
</feature>